<keyword evidence="1 4" id="KW-0349">Heme</keyword>
<evidence type="ECO:0000256" key="5">
    <source>
        <dbReference type="SAM" id="Phobius"/>
    </source>
</evidence>
<dbReference type="SUPFAM" id="SSF46626">
    <property type="entry name" value="Cytochrome c"/>
    <property type="match status" value="1"/>
</dbReference>
<protein>
    <submittedName>
        <fullName evidence="7">Mono/diheme cytochrome c family protein</fullName>
    </submittedName>
</protein>
<feature type="transmembrane region" description="Helical" evidence="5">
    <location>
        <begin position="207"/>
        <end position="229"/>
    </location>
</feature>
<evidence type="ECO:0000256" key="4">
    <source>
        <dbReference type="PROSITE-ProRule" id="PRU00433"/>
    </source>
</evidence>
<dbReference type="InterPro" id="IPR051459">
    <property type="entry name" value="Cytochrome_c-type_DH"/>
</dbReference>
<evidence type="ECO:0000256" key="2">
    <source>
        <dbReference type="ARBA" id="ARBA00022723"/>
    </source>
</evidence>
<dbReference type="PROSITE" id="PS51007">
    <property type="entry name" value="CYTC"/>
    <property type="match status" value="1"/>
</dbReference>
<keyword evidence="3 4" id="KW-0408">Iron</keyword>
<dbReference type="InterPro" id="IPR036909">
    <property type="entry name" value="Cyt_c-like_dom_sf"/>
</dbReference>
<dbReference type="GO" id="GO:0020037">
    <property type="term" value="F:heme binding"/>
    <property type="evidence" value="ECO:0007669"/>
    <property type="project" value="InterPro"/>
</dbReference>
<evidence type="ECO:0000313" key="8">
    <source>
        <dbReference type="Proteomes" id="UP000569951"/>
    </source>
</evidence>
<reference evidence="7 8" key="1">
    <citation type="submission" date="2020-08" db="EMBL/GenBank/DDBJ databases">
        <title>Genomic Encyclopedia of Type Strains, Phase IV (KMG-IV): sequencing the most valuable type-strain genomes for metagenomic binning, comparative biology and taxonomic classification.</title>
        <authorList>
            <person name="Goeker M."/>
        </authorList>
    </citation>
    <scope>NUCLEOTIDE SEQUENCE [LARGE SCALE GENOMIC DNA]</scope>
    <source>
        <strain evidence="7 8">DSM 21458</strain>
    </source>
</reference>
<dbReference type="Pfam" id="PF13442">
    <property type="entry name" value="Cytochrome_CBB3"/>
    <property type="match status" value="1"/>
</dbReference>
<dbReference type="PANTHER" id="PTHR35008:SF4">
    <property type="entry name" value="BLL4482 PROTEIN"/>
    <property type="match status" value="1"/>
</dbReference>
<keyword evidence="2 4" id="KW-0479">Metal-binding</keyword>
<evidence type="ECO:0000256" key="3">
    <source>
        <dbReference type="ARBA" id="ARBA00023004"/>
    </source>
</evidence>
<dbReference type="InterPro" id="IPR009056">
    <property type="entry name" value="Cyt_c-like_dom"/>
</dbReference>
<keyword evidence="5" id="KW-1133">Transmembrane helix</keyword>
<accession>A0A841HXK8</accession>
<gene>
    <name evidence="7" type="ORF">HNR42_001562</name>
</gene>
<dbReference type="PANTHER" id="PTHR35008">
    <property type="entry name" value="BLL4482 PROTEIN-RELATED"/>
    <property type="match status" value="1"/>
</dbReference>
<name>A0A841HXK8_9DEIO</name>
<feature type="transmembrane region" description="Helical" evidence="5">
    <location>
        <begin position="166"/>
        <end position="187"/>
    </location>
</feature>
<comment type="caution">
    <text evidence="7">The sequence shown here is derived from an EMBL/GenBank/DDBJ whole genome shotgun (WGS) entry which is preliminary data.</text>
</comment>
<dbReference type="GO" id="GO:0009055">
    <property type="term" value="F:electron transfer activity"/>
    <property type="evidence" value="ECO:0007669"/>
    <property type="project" value="InterPro"/>
</dbReference>
<feature type="transmembrane region" description="Helical" evidence="5">
    <location>
        <begin position="6"/>
        <end position="27"/>
    </location>
</feature>
<dbReference type="Proteomes" id="UP000569951">
    <property type="component" value="Unassembled WGS sequence"/>
</dbReference>
<proteinExistence type="predicted"/>
<dbReference type="GO" id="GO:0046872">
    <property type="term" value="F:metal ion binding"/>
    <property type="evidence" value="ECO:0007669"/>
    <property type="project" value="UniProtKB-KW"/>
</dbReference>
<evidence type="ECO:0000259" key="6">
    <source>
        <dbReference type="PROSITE" id="PS51007"/>
    </source>
</evidence>
<keyword evidence="8" id="KW-1185">Reference proteome</keyword>
<organism evidence="7 8">
    <name type="scientific">Deinobacterium chartae</name>
    <dbReference type="NCBI Taxonomy" id="521158"/>
    <lineage>
        <taxon>Bacteria</taxon>
        <taxon>Thermotogati</taxon>
        <taxon>Deinococcota</taxon>
        <taxon>Deinococci</taxon>
        <taxon>Deinococcales</taxon>
        <taxon>Deinococcaceae</taxon>
        <taxon>Deinobacterium</taxon>
    </lineage>
</organism>
<dbReference type="RefSeq" id="WP_183986270.1">
    <property type="nucleotide sequence ID" value="NZ_JACHHG010000005.1"/>
</dbReference>
<evidence type="ECO:0000256" key="1">
    <source>
        <dbReference type="ARBA" id="ARBA00022617"/>
    </source>
</evidence>
<evidence type="ECO:0000313" key="7">
    <source>
        <dbReference type="EMBL" id="MBB6098137.1"/>
    </source>
</evidence>
<dbReference type="EMBL" id="JACHHG010000005">
    <property type="protein sequence ID" value="MBB6098137.1"/>
    <property type="molecule type" value="Genomic_DNA"/>
</dbReference>
<sequence>MERNDATIPMVSIVIAAIFWVLLLFLFSTEIKAHEATKEAPAQETAAAGNSWQTEGKAIFEANCQSCHGAQGEGAVGPKLAGAQLVLEQPEVVVQYIQKGKGIMPAFPQLSDAQVIDVVNYVRNSWGNKAELLDASFLAAQSADADKAALLNRSKFVPEHIALPEIFLATFVMLLLTYGIIGLYSVWAEGETLTPGIHKVRSTPLAMWGILLSMAGALFFTVLFLRQIVLGLNGMNAEEPPPIAVTSEGFYVAMVFLLLTVALGLYKKFFMDGEAVVEDASGEFPW</sequence>
<keyword evidence="5" id="KW-0812">Transmembrane</keyword>
<dbReference type="AlphaFoldDB" id="A0A841HXK8"/>
<feature type="domain" description="Cytochrome c" evidence="6">
    <location>
        <begin position="51"/>
        <end position="126"/>
    </location>
</feature>
<keyword evidence="5" id="KW-0472">Membrane</keyword>
<dbReference type="Gene3D" id="1.10.760.10">
    <property type="entry name" value="Cytochrome c-like domain"/>
    <property type="match status" value="1"/>
</dbReference>
<feature type="transmembrane region" description="Helical" evidence="5">
    <location>
        <begin position="249"/>
        <end position="266"/>
    </location>
</feature>